<dbReference type="Proteomes" id="UP000216363">
    <property type="component" value="Unassembled WGS sequence"/>
</dbReference>
<comment type="caution">
    <text evidence="1">The sequence shown here is derived from an EMBL/GenBank/DDBJ whole genome shotgun (WGS) entry which is preliminary data.</text>
</comment>
<accession>A0A256GW81</accession>
<proteinExistence type="predicted"/>
<evidence type="ECO:0000313" key="1">
    <source>
        <dbReference type="EMBL" id="OYR31160.1"/>
    </source>
</evidence>
<gene>
    <name evidence="1" type="ORF">CES86_1367</name>
</gene>
<dbReference type="AlphaFoldDB" id="A0A256GW81"/>
<dbReference type="EMBL" id="NNRN01000041">
    <property type="protein sequence ID" value="OYR31160.1"/>
    <property type="molecule type" value="Genomic_DNA"/>
</dbReference>
<evidence type="ECO:0000313" key="2">
    <source>
        <dbReference type="Proteomes" id="UP000216363"/>
    </source>
</evidence>
<organism evidence="1 2">
    <name type="scientific">Brucella lupini</name>
    <dbReference type="NCBI Taxonomy" id="255457"/>
    <lineage>
        <taxon>Bacteria</taxon>
        <taxon>Pseudomonadati</taxon>
        <taxon>Pseudomonadota</taxon>
        <taxon>Alphaproteobacteria</taxon>
        <taxon>Hyphomicrobiales</taxon>
        <taxon>Brucellaceae</taxon>
        <taxon>Brucella/Ochrobactrum group</taxon>
        <taxon>Brucella</taxon>
    </lineage>
</organism>
<protein>
    <submittedName>
        <fullName evidence="1">Uncharacterized protein</fullName>
    </submittedName>
</protein>
<name>A0A256GW81_9HYPH</name>
<reference evidence="1 2" key="1">
    <citation type="submission" date="2017-07" db="EMBL/GenBank/DDBJ databases">
        <title>Draft genome of Ochrobactrum lupini type strain LUP21.</title>
        <authorList>
            <person name="Krzyzanowska D.M."/>
            <person name="Jafra S."/>
        </authorList>
    </citation>
    <scope>NUCLEOTIDE SEQUENCE [LARGE SCALE GENOMIC DNA]</scope>
    <source>
        <strain evidence="1 2">LUP21</strain>
    </source>
</reference>
<sequence length="44" mass="4902">MGLYESGRVLTKSSEQLYLLVLPHLCGVKCFHLAAKCSITRHTP</sequence>